<proteinExistence type="predicted"/>
<protein>
    <submittedName>
        <fullName evidence="2">Uncharacterized protein</fullName>
    </submittedName>
</protein>
<dbReference type="AlphaFoldDB" id="A0A1V6YDN3"/>
<dbReference type="Proteomes" id="UP000191691">
    <property type="component" value="Unassembled WGS sequence"/>
</dbReference>
<keyword evidence="3" id="KW-1185">Reference proteome</keyword>
<dbReference type="EMBL" id="MOOB01000024">
    <property type="protein sequence ID" value="OQE85262.1"/>
    <property type="molecule type" value="Genomic_DNA"/>
</dbReference>
<comment type="caution">
    <text evidence="2">The sequence shown here is derived from an EMBL/GenBank/DDBJ whole genome shotgun (WGS) entry which is preliminary data.</text>
</comment>
<evidence type="ECO:0000313" key="2">
    <source>
        <dbReference type="EMBL" id="OQE85262.1"/>
    </source>
</evidence>
<feature type="region of interest" description="Disordered" evidence="1">
    <location>
        <begin position="1"/>
        <end position="66"/>
    </location>
</feature>
<evidence type="ECO:0000256" key="1">
    <source>
        <dbReference type="SAM" id="MobiDB-lite"/>
    </source>
</evidence>
<feature type="region of interest" description="Disordered" evidence="1">
    <location>
        <begin position="119"/>
        <end position="147"/>
    </location>
</feature>
<reference evidence="3" key="1">
    <citation type="journal article" date="2017" name="Nat. Microbiol.">
        <title>Global analysis of biosynthetic gene clusters reveals vast potential of secondary metabolite production in Penicillium species.</title>
        <authorList>
            <person name="Nielsen J.C."/>
            <person name="Grijseels S."/>
            <person name="Prigent S."/>
            <person name="Ji B."/>
            <person name="Dainat J."/>
            <person name="Nielsen K.F."/>
            <person name="Frisvad J.C."/>
            <person name="Workman M."/>
            <person name="Nielsen J."/>
        </authorList>
    </citation>
    <scope>NUCLEOTIDE SEQUENCE [LARGE SCALE GENOMIC DNA]</scope>
    <source>
        <strain evidence="3">IBT 13039</strain>
    </source>
</reference>
<organism evidence="2 3">
    <name type="scientific">Penicillium nalgiovense</name>
    <dbReference type="NCBI Taxonomy" id="60175"/>
    <lineage>
        <taxon>Eukaryota</taxon>
        <taxon>Fungi</taxon>
        <taxon>Dikarya</taxon>
        <taxon>Ascomycota</taxon>
        <taxon>Pezizomycotina</taxon>
        <taxon>Eurotiomycetes</taxon>
        <taxon>Eurotiomycetidae</taxon>
        <taxon>Eurotiales</taxon>
        <taxon>Aspergillaceae</taxon>
        <taxon>Penicillium</taxon>
    </lineage>
</organism>
<evidence type="ECO:0000313" key="3">
    <source>
        <dbReference type="Proteomes" id="UP000191691"/>
    </source>
</evidence>
<sequence>MTHRKLWQPTCDVPDPSDRRTHSLCYDAPKHIDSPQTNPANRVTPVDPDHYNRSEQSPSVHPNHPRFHFRALNDSIGRDDEMERIVAEAQATIGRQHIIRALRDNAATRLSHRHVFQRRRRRRAAARPTTCPGQRQDSMRPLLDNSHTTTPPYTLCARLKASELSAPYWTRWTSFGNKPQSHYHGHVETWPTSS</sequence>
<name>A0A1V6YDN3_PENNA</name>
<accession>A0A1V6YDN3</accession>
<gene>
    <name evidence="2" type="ORF">PENNAL_c0024G11186</name>
</gene>